<accession>A0A9W9WX19</accession>
<proteinExistence type="predicted"/>
<feature type="signal peptide" evidence="1">
    <location>
        <begin position="1"/>
        <end position="17"/>
    </location>
</feature>
<protein>
    <recommendedName>
        <fullName evidence="4">Small secreted protein</fullName>
    </recommendedName>
</protein>
<reference evidence="2" key="2">
    <citation type="journal article" date="2023" name="IMA Fungus">
        <title>Comparative genomic study of the Penicillium genus elucidates a diverse pangenome and 15 lateral gene transfer events.</title>
        <authorList>
            <person name="Petersen C."/>
            <person name="Sorensen T."/>
            <person name="Nielsen M.R."/>
            <person name="Sondergaard T.E."/>
            <person name="Sorensen J.L."/>
            <person name="Fitzpatrick D.A."/>
            <person name="Frisvad J.C."/>
            <person name="Nielsen K.L."/>
        </authorList>
    </citation>
    <scope>NUCLEOTIDE SEQUENCE</scope>
    <source>
        <strain evidence="2">IBT 17660</strain>
    </source>
</reference>
<feature type="chain" id="PRO_5040874658" description="Small secreted protein" evidence="1">
    <location>
        <begin position="18"/>
        <end position="182"/>
    </location>
</feature>
<dbReference type="Proteomes" id="UP001147760">
    <property type="component" value="Unassembled WGS sequence"/>
</dbReference>
<sequence length="182" mass="19112">MRVQTLIQFILPTTILASPDTSLGSTLNVTVLGARHNRSTLECWALQSGFETSDKPGQVGSAALDLGTVGGNASFAVLPAGFDGGRHNAPALQWVVFLSGLAHITLPNSTTEAWIEGGKNGAILALDTADVSALGHFTTYPSQDRTTSVVIPLGEKGVPGHRVLHEGPCRGRSCWLLATREV</sequence>
<evidence type="ECO:0008006" key="4">
    <source>
        <dbReference type="Google" id="ProtNLM"/>
    </source>
</evidence>
<organism evidence="2 3">
    <name type="scientific">Penicillium desertorum</name>
    <dbReference type="NCBI Taxonomy" id="1303715"/>
    <lineage>
        <taxon>Eukaryota</taxon>
        <taxon>Fungi</taxon>
        <taxon>Dikarya</taxon>
        <taxon>Ascomycota</taxon>
        <taxon>Pezizomycotina</taxon>
        <taxon>Eurotiomycetes</taxon>
        <taxon>Eurotiomycetidae</taxon>
        <taxon>Eurotiales</taxon>
        <taxon>Aspergillaceae</taxon>
        <taxon>Penicillium</taxon>
    </lineage>
</organism>
<comment type="caution">
    <text evidence="2">The sequence shown here is derived from an EMBL/GenBank/DDBJ whole genome shotgun (WGS) entry which is preliminary data.</text>
</comment>
<dbReference type="EMBL" id="JAPWDO010000003">
    <property type="protein sequence ID" value="KAJ5478242.1"/>
    <property type="molecule type" value="Genomic_DNA"/>
</dbReference>
<evidence type="ECO:0000313" key="3">
    <source>
        <dbReference type="Proteomes" id="UP001147760"/>
    </source>
</evidence>
<dbReference type="AlphaFoldDB" id="A0A9W9WX19"/>
<gene>
    <name evidence="2" type="ORF">N7530_003751</name>
</gene>
<keyword evidence="3" id="KW-1185">Reference proteome</keyword>
<reference evidence="2" key="1">
    <citation type="submission" date="2022-12" db="EMBL/GenBank/DDBJ databases">
        <authorList>
            <person name="Petersen C."/>
        </authorList>
    </citation>
    <scope>NUCLEOTIDE SEQUENCE</scope>
    <source>
        <strain evidence="2">IBT 17660</strain>
    </source>
</reference>
<name>A0A9W9WX19_9EURO</name>
<keyword evidence="1" id="KW-0732">Signal</keyword>
<evidence type="ECO:0000256" key="1">
    <source>
        <dbReference type="SAM" id="SignalP"/>
    </source>
</evidence>
<dbReference type="OrthoDB" id="3223416at2759"/>
<evidence type="ECO:0000313" key="2">
    <source>
        <dbReference type="EMBL" id="KAJ5478242.1"/>
    </source>
</evidence>